<proteinExistence type="predicted"/>
<gene>
    <name evidence="1" type="ORF">VFH_I266880</name>
</gene>
<sequence>MKWEAQVEQDLDMMLKKAKAVNERCYIEFHDVNQNISDEQTMDGIALLHTIHNSSRDFVRASSVSGDDDTSLRFLSWVHWGMEKINVLSILWTI</sequence>
<dbReference type="AlphaFoldDB" id="A0AAV0YKX9"/>
<reference evidence="1 2" key="1">
    <citation type="submission" date="2023-01" db="EMBL/GenBank/DDBJ databases">
        <authorList>
            <person name="Kreplak J."/>
        </authorList>
    </citation>
    <scope>NUCLEOTIDE SEQUENCE [LARGE SCALE GENOMIC DNA]</scope>
</reference>
<protein>
    <submittedName>
        <fullName evidence="1">Uncharacterized protein</fullName>
    </submittedName>
</protein>
<name>A0AAV0YKX9_VICFA</name>
<accession>A0AAV0YKX9</accession>
<evidence type="ECO:0000313" key="2">
    <source>
        <dbReference type="Proteomes" id="UP001157006"/>
    </source>
</evidence>
<dbReference type="EMBL" id="OX451736">
    <property type="protein sequence ID" value="CAI8586720.1"/>
    <property type="molecule type" value="Genomic_DNA"/>
</dbReference>
<organism evidence="1 2">
    <name type="scientific">Vicia faba</name>
    <name type="common">Broad bean</name>
    <name type="synonym">Faba vulgaris</name>
    <dbReference type="NCBI Taxonomy" id="3906"/>
    <lineage>
        <taxon>Eukaryota</taxon>
        <taxon>Viridiplantae</taxon>
        <taxon>Streptophyta</taxon>
        <taxon>Embryophyta</taxon>
        <taxon>Tracheophyta</taxon>
        <taxon>Spermatophyta</taxon>
        <taxon>Magnoliopsida</taxon>
        <taxon>eudicotyledons</taxon>
        <taxon>Gunneridae</taxon>
        <taxon>Pentapetalae</taxon>
        <taxon>rosids</taxon>
        <taxon>fabids</taxon>
        <taxon>Fabales</taxon>
        <taxon>Fabaceae</taxon>
        <taxon>Papilionoideae</taxon>
        <taxon>50 kb inversion clade</taxon>
        <taxon>NPAAA clade</taxon>
        <taxon>Hologalegina</taxon>
        <taxon>IRL clade</taxon>
        <taxon>Fabeae</taxon>
        <taxon>Vicia</taxon>
    </lineage>
</organism>
<evidence type="ECO:0000313" key="1">
    <source>
        <dbReference type="EMBL" id="CAI8586720.1"/>
    </source>
</evidence>
<keyword evidence="2" id="KW-1185">Reference proteome</keyword>
<dbReference type="Proteomes" id="UP001157006">
    <property type="component" value="Chromosome 1L"/>
</dbReference>